<dbReference type="SUPFAM" id="SSF51556">
    <property type="entry name" value="Metallo-dependent hydrolases"/>
    <property type="match status" value="1"/>
</dbReference>
<name>A0ABU5C2K0_9BACI</name>
<proteinExistence type="predicted"/>
<reference evidence="1 2" key="1">
    <citation type="submission" date="2023-10" db="EMBL/GenBank/DDBJ databases">
        <title>Virgibacillus halophilus 5B73C genome.</title>
        <authorList>
            <person name="Miliotis G."/>
            <person name="Sengupta P."/>
            <person name="Hameed A."/>
            <person name="Chuvochina M."/>
            <person name="Mcdonagh F."/>
            <person name="Simpson A.C."/>
            <person name="Singh N.K."/>
            <person name="Rekha P.D."/>
            <person name="Raman K."/>
            <person name="Hugenholtz P."/>
            <person name="Venkateswaran K."/>
        </authorList>
    </citation>
    <scope>NUCLEOTIDE SEQUENCE [LARGE SCALE GENOMIC DNA]</scope>
    <source>
        <strain evidence="1 2">5B73C</strain>
    </source>
</reference>
<gene>
    <name evidence="1" type="ORF">RWE15_02610</name>
</gene>
<protein>
    <recommendedName>
        <fullName evidence="3">Amidohydrolase family protein</fullName>
    </recommendedName>
</protein>
<dbReference type="Gene3D" id="3.20.20.140">
    <property type="entry name" value="Metal-dependent hydrolases"/>
    <property type="match status" value="1"/>
</dbReference>
<accession>A0ABU5C2K0</accession>
<dbReference type="PANTHER" id="PTHR43668">
    <property type="entry name" value="ALLANTOINASE"/>
    <property type="match status" value="1"/>
</dbReference>
<dbReference type="InterPro" id="IPR032466">
    <property type="entry name" value="Metal_Hydrolase"/>
</dbReference>
<dbReference type="Proteomes" id="UP001281447">
    <property type="component" value="Unassembled WGS sequence"/>
</dbReference>
<keyword evidence="2" id="KW-1185">Reference proteome</keyword>
<comment type="caution">
    <text evidence="1">The sequence shown here is derived from an EMBL/GenBank/DDBJ whole genome shotgun (WGS) entry which is preliminary data.</text>
</comment>
<evidence type="ECO:0000313" key="1">
    <source>
        <dbReference type="EMBL" id="MDY0393527.1"/>
    </source>
</evidence>
<organism evidence="1 2">
    <name type="scientific">Tigheibacillus halophilus</name>
    <dbReference type="NCBI Taxonomy" id="361280"/>
    <lineage>
        <taxon>Bacteria</taxon>
        <taxon>Bacillati</taxon>
        <taxon>Bacillota</taxon>
        <taxon>Bacilli</taxon>
        <taxon>Bacillales</taxon>
        <taxon>Bacillaceae</taxon>
        <taxon>Tigheibacillus</taxon>
    </lineage>
</organism>
<dbReference type="InterPro" id="IPR050138">
    <property type="entry name" value="DHOase/Allantoinase_Hydrolase"/>
</dbReference>
<evidence type="ECO:0000313" key="2">
    <source>
        <dbReference type="Proteomes" id="UP001281447"/>
    </source>
</evidence>
<sequence length="142" mass="16439">MSTFETDEYRFPRIPDSEILKAMKLIEKAGLRAAFHSENDEIIVDMIDQYKKQGKVYPKAHNETRPPVTETSAVLKLMEFAYWTDVKLHIVHVSHPRTIDLIKLFQRQGVKVTCETCYPYLLMDVDDLEKFGPVAKNNPPIT</sequence>
<dbReference type="EMBL" id="JAWDIP010000003">
    <property type="protein sequence ID" value="MDY0393527.1"/>
    <property type="molecule type" value="Genomic_DNA"/>
</dbReference>
<evidence type="ECO:0008006" key="3">
    <source>
        <dbReference type="Google" id="ProtNLM"/>
    </source>
</evidence>
<dbReference type="PANTHER" id="PTHR43668:SF2">
    <property type="entry name" value="ALLANTOINASE"/>
    <property type="match status" value="1"/>
</dbReference>